<evidence type="ECO:0000259" key="3">
    <source>
        <dbReference type="Pfam" id="PF19413"/>
    </source>
</evidence>
<accession>A0A5K7S7K8</accession>
<organism evidence="4 5">
    <name type="scientific">Aquipluma nitroreducens</name>
    <dbReference type="NCBI Taxonomy" id="2010828"/>
    <lineage>
        <taxon>Bacteria</taxon>
        <taxon>Pseudomonadati</taxon>
        <taxon>Bacteroidota</taxon>
        <taxon>Bacteroidia</taxon>
        <taxon>Marinilabiliales</taxon>
        <taxon>Prolixibacteraceae</taxon>
        <taxon>Aquipluma</taxon>
    </lineage>
</organism>
<dbReference type="Pfam" id="PF19413">
    <property type="entry name" value="YaiO"/>
    <property type="match status" value="1"/>
</dbReference>
<keyword evidence="2" id="KW-0802">TPR repeat</keyword>
<dbReference type="AlphaFoldDB" id="A0A5K7S7K8"/>
<dbReference type="SUPFAM" id="SSF48452">
    <property type="entry name" value="TPR-like"/>
    <property type="match status" value="1"/>
</dbReference>
<protein>
    <recommendedName>
        <fullName evidence="3">YaiO beta-barrel domain-containing protein</fullName>
    </recommendedName>
</protein>
<proteinExistence type="predicted"/>
<dbReference type="PANTHER" id="PTHR44943:SF8">
    <property type="entry name" value="TPR REPEAT-CONTAINING PROTEIN MJ0263"/>
    <property type="match status" value="1"/>
</dbReference>
<keyword evidence="1" id="KW-0677">Repeat</keyword>
<dbReference type="EMBL" id="AP018694">
    <property type="protein sequence ID" value="BBE17429.1"/>
    <property type="molecule type" value="Genomic_DNA"/>
</dbReference>
<dbReference type="Pfam" id="PF14559">
    <property type="entry name" value="TPR_19"/>
    <property type="match status" value="1"/>
</dbReference>
<evidence type="ECO:0000256" key="2">
    <source>
        <dbReference type="ARBA" id="ARBA00022803"/>
    </source>
</evidence>
<sequence>MIRLRTDIKHKTSVKPFLALVILVLNGLFLNVSAQSYDEARNLAFNGDRAKARQLCRAILAKGFDSDVALLLGRTYAWDGKYDSTRIVLNEVLSRNPNNMDALDAFVDVEYWSENYDKAIEYCDLALKKAPYSEDFLLKKARILHSNDKYKEAVATLEDFIQKYPGQAEVLKKLQEYRPDVMKNKLKISYTLDIFDKDFNRDPWQLTAFSYGRKTKLGSVIARVNMAQRFGDTGFQYELDAYPKISENNYLYLNYGFSRSSVFPENRFGVELYHNFPKSFEGSIGMRQLYFSSSNVSIFTATLGKYVSNYWISLRSYVTPGSDGTSVSGQLQARRYFSDPENYIGLRLGYGVSPDDNQNLVDVNAKSRLTLKTRSIRMEYNHIISRIWILNGGATWGNEELIPGTYSGYYSFDISIARLF</sequence>
<name>A0A5K7S7K8_9BACT</name>
<dbReference type="InterPro" id="IPR030887">
    <property type="entry name" value="Beta-barrel_YaiO"/>
</dbReference>
<dbReference type="RefSeq" id="WP_318350428.1">
    <property type="nucleotide sequence ID" value="NZ_AP018694.1"/>
</dbReference>
<reference evidence="4" key="1">
    <citation type="journal article" date="2020" name="Int. J. Syst. Evol. Microbiol.">
        <title>Aquipluma nitroreducens gen. nov. sp. nov., a novel facultatively anaerobic bacterium isolated from a freshwater lake.</title>
        <authorList>
            <person name="Watanabe M."/>
            <person name="Kojima H."/>
            <person name="Fukui M."/>
        </authorList>
    </citation>
    <scope>NUCLEOTIDE SEQUENCE</scope>
    <source>
        <strain evidence="4">MeG22</strain>
    </source>
</reference>
<dbReference type="NCBIfam" id="TIGR04390">
    <property type="entry name" value="OMP_YaiO_dom"/>
    <property type="match status" value="1"/>
</dbReference>
<feature type="domain" description="YaiO beta-barrel" evidence="3">
    <location>
        <begin position="183"/>
        <end position="356"/>
    </location>
</feature>
<dbReference type="InterPro" id="IPR011990">
    <property type="entry name" value="TPR-like_helical_dom_sf"/>
</dbReference>
<dbReference type="Gene3D" id="1.25.40.10">
    <property type="entry name" value="Tetratricopeptide repeat domain"/>
    <property type="match status" value="1"/>
</dbReference>
<evidence type="ECO:0000313" key="5">
    <source>
        <dbReference type="Proteomes" id="UP001193389"/>
    </source>
</evidence>
<dbReference type="InterPro" id="IPR051685">
    <property type="entry name" value="Ycf3/AcsC/BcsC/TPR_MFPF"/>
</dbReference>
<dbReference type="KEGG" id="anf:AQPE_1579"/>
<evidence type="ECO:0000313" key="4">
    <source>
        <dbReference type="EMBL" id="BBE17429.1"/>
    </source>
</evidence>
<gene>
    <name evidence="4" type="ORF">AQPE_1579</name>
</gene>
<dbReference type="PANTHER" id="PTHR44943">
    <property type="entry name" value="CELLULOSE SYNTHASE OPERON PROTEIN C"/>
    <property type="match status" value="1"/>
</dbReference>
<evidence type="ECO:0000256" key="1">
    <source>
        <dbReference type="ARBA" id="ARBA00022737"/>
    </source>
</evidence>
<dbReference type="Proteomes" id="UP001193389">
    <property type="component" value="Chromosome"/>
</dbReference>
<keyword evidence="5" id="KW-1185">Reference proteome</keyword>